<dbReference type="EMBL" id="QYAD01000001">
    <property type="protein sequence ID" value="MBL3689460.1"/>
    <property type="molecule type" value="Genomic_DNA"/>
</dbReference>
<dbReference type="PANTHER" id="PTHR30157">
    <property type="entry name" value="FERRIC REDUCTASE, NADPH-DEPENDENT"/>
    <property type="match status" value="1"/>
</dbReference>
<gene>
    <name evidence="3" type="ORF">D3226_05725</name>
</gene>
<dbReference type="InterPro" id="IPR039374">
    <property type="entry name" value="SIP_fam"/>
</dbReference>
<dbReference type="Pfam" id="PF08021">
    <property type="entry name" value="FAD_binding_9"/>
    <property type="match status" value="1"/>
</dbReference>
<evidence type="ECO:0000259" key="2">
    <source>
        <dbReference type="Pfam" id="PF08021"/>
    </source>
</evidence>
<dbReference type="RefSeq" id="WP_202381385.1">
    <property type="nucleotide sequence ID" value="NZ_BAAAMA010000004.1"/>
</dbReference>
<name>A0ABS1SMQ5_9MICO</name>
<comment type="caution">
    <text evidence="3">The sequence shown here is derived from an EMBL/GenBank/DDBJ whole genome shotgun (WGS) entry which is preliminary data.</text>
</comment>
<dbReference type="PANTHER" id="PTHR30157:SF0">
    <property type="entry name" value="NADPH-DEPENDENT FERRIC-CHELATE REDUCTASE"/>
    <property type="match status" value="1"/>
</dbReference>
<sequence>MVSTMDAPTARVYRAEVCQKTVLSPGMMRVVLGGSDLAGYPTTGSPDEYVRLFFPDVPGEEPRIPRAVGRGWEFAAEWAEQVRPGDAIGISSPFAQSVLDPAARRITLVADATALPAVERIIEQARPDTEIRLFCEVADASDARLPAAAAERIVCANWLYESGNGAYASRVADVCVRAELAADGSETVWVAGESAMTRRVRSHLRKTLGFPAAHTHLVGYWTDNERAWNERHDALGGEVRAQLDHLYSAYREVEGTAREAVLDEIYTLYDRAKL</sequence>
<dbReference type="Gene3D" id="3.40.50.80">
    <property type="entry name" value="Nucleotide-binding domain of ferredoxin-NADP reductase (FNR) module"/>
    <property type="match status" value="1"/>
</dbReference>
<feature type="domain" description="Siderophore-interacting FAD-binding" evidence="2">
    <location>
        <begin position="17"/>
        <end position="72"/>
    </location>
</feature>
<dbReference type="InterPro" id="IPR039261">
    <property type="entry name" value="FNR_nucleotide-bd"/>
</dbReference>
<protein>
    <submittedName>
        <fullName evidence="3">Siderophore-interacting protein</fullName>
    </submittedName>
</protein>
<dbReference type="InterPro" id="IPR013113">
    <property type="entry name" value="SIP_FAD-bd"/>
</dbReference>
<dbReference type="InterPro" id="IPR007037">
    <property type="entry name" value="SIP_rossman_dom"/>
</dbReference>
<evidence type="ECO:0000313" key="3">
    <source>
        <dbReference type="EMBL" id="MBL3689460.1"/>
    </source>
</evidence>
<evidence type="ECO:0000259" key="1">
    <source>
        <dbReference type="Pfam" id="PF04954"/>
    </source>
</evidence>
<reference evidence="3 4" key="1">
    <citation type="submission" date="2018-09" db="EMBL/GenBank/DDBJ databases">
        <title>Comparative genomics of Leucobacter spp.</title>
        <authorList>
            <person name="Reis A.C."/>
            <person name="Kolvenbach B.A."/>
            <person name="Corvini P.F.X."/>
            <person name="Nunes O.C."/>
        </authorList>
    </citation>
    <scope>NUCLEOTIDE SEQUENCE [LARGE SCALE GENOMIC DNA]</scope>
    <source>
        <strain evidence="3 4">L-1</strain>
    </source>
</reference>
<dbReference type="Proteomes" id="UP001646141">
    <property type="component" value="Unassembled WGS sequence"/>
</dbReference>
<accession>A0ABS1SMQ5</accession>
<keyword evidence="4" id="KW-1185">Reference proteome</keyword>
<dbReference type="Pfam" id="PF04954">
    <property type="entry name" value="SIP"/>
    <property type="match status" value="1"/>
</dbReference>
<organism evidence="3 4">
    <name type="scientific">Leucobacter chromiireducens subsp. chromiireducens</name>
    <dbReference type="NCBI Taxonomy" id="660067"/>
    <lineage>
        <taxon>Bacteria</taxon>
        <taxon>Bacillati</taxon>
        <taxon>Actinomycetota</taxon>
        <taxon>Actinomycetes</taxon>
        <taxon>Micrococcales</taxon>
        <taxon>Microbacteriaceae</taxon>
        <taxon>Leucobacter</taxon>
    </lineage>
</organism>
<dbReference type="CDD" id="cd06193">
    <property type="entry name" value="siderophore_interacting"/>
    <property type="match status" value="1"/>
</dbReference>
<proteinExistence type="predicted"/>
<dbReference type="Gene3D" id="2.40.30.10">
    <property type="entry name" value="Translation factors"/>
    <property type="match status" value="1"/>
</dbReference>
<evidence type="ECO:0000313" key="4">
    <source>
        <dbReference type="Proteomes" id="UP001646141"/>
    </source>
</evidence>
<feature type="domain" description="SIP-like Rossmann fold" evidence="1">
    <location>
        <begin position="104"/>
        <end position="223"/>
    </location>
</feature>